<evidence type="ECO:0000256" key="2">
    <source>
        <dbReference type="PIRNR" id="PIRNR006276"/>
    </source>
</evidence>
<dbReference type="SUPFAM" id="SSF52402">
    <property type="entry name" value="Adenine nucleotide alpha hydrolases-like"/>
    <property type="match status" value="1"/>
</dbReference>
<sequence>MPFERILVAVDGSESSNRALAKALELASLTGAELHALAVEGPLPAYAATVGEVDEVKREKDAFFRRLASGVRARADAAGVPIAVDIRPGHAAELIVRVAAERGADLIVLGRRGHFLRDHLLGSTADRVTESADCPVMIVK</sequence>
<comment type="similarity">
    <text evidence="1 2">Belongs to the universal stress protein A family.</text>
</comment>
<evidence type="ECO:0000259" key="3">
    <source>
        <dbReference type="Pfam" id="PF00582"/>
    </source>
</evidence>
<protein>
    <recommendedName>
        <fullName evidence="2">Universal stress protein</fullName>
    </recommendedName>
</protein>
<dbReference type="Gene3D" id="3.40.50.620">
    <property type="entry name" value="HUPs"/>
    <property type="match status" value="1"/>
</dbReference>
<accession>A0A7M2Z013</accession>
<dbReference type="InterPro" id="IPR014729">
    <property type="entry name" value="Rossmann-like_a/b/a_fold"/>
</dbReference>
<proteinExistence type="inferred from homology"/>
<dbReference type="PANTHER" id="PTHR46268:SF6">
    <property type="entry name" value="UNIVERSAL STRESS PROTEIN UP12"/>
    <property type="match status" value="1"/>
</dbReference>
<organism evidence="4 5">
    <name type="scientific">Gaiella occulta</name>
    <dbReference type="NCBI Taxonomy" id="1002870"/>
    <lineage>
        <taxon>Bacteria</taxon>
        <taxon>Bacillati</taxon>
        <taxon>Actinomycetota</taxon>
        <taxon>Thermoleophilia</taxon>
        <taxon>Gaiellales</taxon>
        <taxon>Gaiellaceae</taxon>
        <taxon>Gaiella</taxon>
    </lineage>
</organism>
<keyword evidence="5" id="KW-1185">Reference proteome</keyword>
<dbReference type="OrthoDB" id="6174426at2"/>
<dbReference type="Proteomes" id="UP000254134">
    <property type="component" value="Unassembled WGS sequence"/>
</dbReference>
<evidence type="ECO:0000313" key="4">
    <source>
        <dbReference type="EMBL" id="RDI75121.1"/>
    </source>
</evidence>
<dbReference type="EMBL" id="QQZY01000002">
    <property type="protein sequence ID" value="RDI75121.1"/>
    <property type="molecule type" value="Genomic_DNA"/>
</dbReference>
<dbReference type="PIRSF" id="PIRSF006276">
    <property type="entry name" value="UspA"/>
    <property type="match status" value="1"/>
</dbReference>
<evidence type="ECO:0000256" key="1">
    <source>
        <dbReference type="ARBA" id="ARBA00008791"/>
    </source>
</evidence>
<evidence type="ECO:0000313" key="5">
    <source>
        <dbReference type="Proteomes" id="UP000254134"/>
    </source>
</evidence>
<feature type="domain" description="UspA" evidence="3">
    <location>
        <begin position="3"/>
        <end position="140"/>
    </location>
</feature>
<dbReference type="PANTHER" id="PTHR46268">
    <property type="entry name" value="STRESS RESPONSE PROTEIN NHAX"/>
    <property type="match status" value="1"/>
</dbReference>
<gene>
    <name evidence="4" type="ORF">Gocc_0919</name>
</gene>
<dbReference type="AlphaFoldDB" id="A0A7M2Z013"/>
<reference evidence="5" key="2">
    <citation type="journal article" date="2019" name="MicrobiologyOpen">
        <title>High-quality draft genome sequence of Gaiella occulta isolated from a 150 meter deep mineral water borehole and comparison with the genome sequences of other deep-branching lineages of the phylum Actinobacteria.</title>
        <authorList>
            <person name="Severino R."/>
            <person name="Froufe H.J.C."/>
            <person name="Barroso C."/>
            <person name="Albuquerque L."/>
            <person name="Lobo-da-Cunha A."/>
            <person name="da Costa M.S."/>
            <person name="Egas C."/>
        </authorList>
    </citation>
    <scope>NUCLEOTIDE SEQUENCE [LARGE SCALE GENOMIC DNA]</scope>
    <source>
        <strain evidence="5">F2-233</strain>
    </source>
</reference>
<dbReference type="RefSeq" id="WP_114795356.1">
    <property type="nucleotide sequence ID" value="NZ_QQZY01000002.1"/>
</dbReference>
<dbReference type="InterPro" id="IPR006016">
    <property type="entry name" value="UspA"/>
</dbReference>
<comment type="caution">
    <text evidence="4">The sequence shown here is derived from an EMBL/GenBank/DDBJ whole genome shotgun (WGS) entry which is preliminary data.</text>
</comment>
<comment type="subcellular location">
    <subcellularLocation>
        <location evidence="2">Cytoplasm</location>
    </subcellularLocation>
</comment>
<dbReference type="PRINTS" id="PR01438">
    <property type="entry name" value="UNVRSLSTRESS"/>
</dbReference>
<name>A0A7M2Z013_9ACTN</name>
<reference evidence="4 5" key="1">
    <citation type="submission" date="2018-07" db="EMBL/GenBank/DDBJ databases">
        <title>High-quality-draft genome sequence of Gaiella occulta.</title>
        <authorList>
            <person name="Severino R."/>
            <person name="Froufe H.J.C."/>
            <person name="Rainey F.A."/>
            <person name="Barroso C."/>
            <person name="Albuquerque L."/>
            <person name="Lobo-Da-Cunha A."/>
            <person name="Da Costa M.S."/>
            <person name="Egas C."/>
        </authorList>
    </citation>
    <scope>NUCLEOTIDE SEQUENCE [LARGE SCALE GENOMIC DNA]</scope>
    <source>
        <strain evidence="4 5">F2-233</strain>
    </source>
</reference>
<dbReference type="Pfam" id="PF00582">
    <property type="entry name" value="Usp"/>
    <property type="match status" value="1"/>
</dbReference>
<dbReference type="GO" id="GO:0005737">
    <property type="term" value="C:cytoplasm"/>
    <property type="evidence" value="ECO:0007669"/>
    <property type="project" value="UniProtKB-SubCell"/>
</dbReference>
<keyword evidence="2" id="KW-0963">Cytoplasm</keyword>
<dbReference type="InterPro" id="IPR006015">
    <property type="entry name" value="Universal_stress_UspA"/>
</dbReference>
<dbReference type="CDD" id="cd00293">
    <property type="entry name" value="USP-like"/>
    <property type="match status" value="1"/>
</dbReference>